<dbReference type="EMBL" id="UINC01084386">
    <property type="protein sequence ID" value="SVC30986.1"/>
    <property type="molecule type" value="Genomic_DNA"/>
</dbReference>
<dbReference type="AlphaFoldDB" id="A0A382L2L3"/>
<accession>A0A382L2L3</accession>
<sequence length="95" mass="10671">MNMVRATRTKRTSACPNWPKLRQDRRTEVILDVVATANRLVTIFRHSKPLSVICNAGPQRNGSFTVQACSIIILYFDPEFGSKPPGFSAPEPKLR</sequence>
<feature type="non-terminal residue" evidence="1">
    <location>
        <position position="95"/>
    </location>
</feature>
<reference evidence="1" key="1">
    <citation type="submission" date="2018-05" db="EMBL/GenBank/DDBJ databases">
        <authorList>
            <person name="Lanie J.A."/>
            <person name="Ng W.-L."/>
            <person name="Kazmierczak K.M."/>
            <person name="Andrzejewski T.M."/>
            <person name="Davidsen T.M."/>
            <person name="Wayne K.J."/>
            <person name="Tettelin H."/>
            <person name="Glass J.I."/>
            <person name="Rusch D."/>
            <person name="Podicherti R."/>
            <person name="Tsui H.-C.T."/>
            <person name="Winkler M.E."/>
        </authorList>
    </citation>
    <scope>NUCLEOTIDE SEQUENCE</scope>
</reference>
<protein>
    <submittedName>
        <fullName evidence="1">Uncharacterized protein</fullName>
    </submittedName>
</protein>
<evidence type="ECO:0000313" key="1">
    <source>
        <dbReference type="EMBL" id="SVC30986.1"/>
    </source>
</evidence>
<name>A0A382L2L3_9ZZZZ</name>
<organism evidence="1">
    <name type="scientific">marine metagenome</name>
    <dbReference type="NCBI Taxonomy" id="408172"/>
    <lineage>
        <taxon>unclassified sequences</taxon>
        <taxon>metagenomes</taxon>
        <taxon>ecological metagenomes</taxon>
    </lineage>
</organism>
<gene>
    <name evidence="1" type="ORF">METZ01_LOCUS283840</name>
</gene>
<proteinExistence type="predicted"/>